<organism evidence="1 2">
    <name type="scientific">Symbiodinium necroappetens</name>
    <dbReference type="NCBI Taxonomy" id="1628268"/>
    <lineage>
        <taxon>Eukaryota</taxon>
        <taxon>Sar</taxon>
        <taxon>Alveolata</taxon>
        <taxon>Dinophyceae</taxon>
        <taxon>Suessiales</taxon>
        <taxon>Symbiodiniaceae</taxon>
        <taxon>Symbiodinium</taxon>
    </lineage>
</organism>
<comment type="caution">
    <text evidence="1">The sequence shown here is derived from an EMBL/GenBank/DDBJ whole genome shotgun (WGS) entry which is preliminary data.</text>
</comment>
<feature type="non-terminal residue" evidence="1">
    <location>
        <position position="1"/>
    </location>
</feature>
<protein>
    <submittedName>
        <fullName evidence="1">Rbm17 protein</fullName>
    </submittedName>
</protein>
<name>A0A813B7B7_9DINO</name>
<gene>
    <name evidence="1" type="primary">Rbm17</name>
    <name evidence="1" type="ORF">SNEC2469_LOCUS29869</name>
</gene>
<dbReference type="Proteomes" id="UP000601435">
    <property type="component" value="Unassembled WGS sequence"/>
</dbReference>
<reference evidence="1" key="1">
    <citation type="submission" date="2021-02" db="EMBL/GenBank/DDBJ databases">
        <authorList>
            <person name="Dougan E. K."/>
            <person name="Rhodes N."/>
            <person name="Thang M."/>
            <person name="Chan C."/>
        </authorList>
    </citation>
    <scope>NUCLEOTIDE SEQUENCE</scope>
</reference>
<dbReference type="AlphaFoldDB" id="A0A813B7B7"/>
<proteinExistence type="predicted"/>
<keyword evidence="2" id="KW-1185">Reference proteome</keyword>
<accession>A0A813B7B7</accession>
<sequence length="401" mass="42844">ATPFCRDYHIKKQCSGNCGRSHNCPVTKVPLALSKEQAAGAGRATGRAGQAATRLAQRRGRQVQVPLALKCKGKGAGVPNRLVDKLKWSPGCSAAKGPGGAIVLPFAGKDDGKDLLDDALYGALCTAALQGALSFVGACPDFRTWGKVLSLPPGSAAPQPGLPRPFRAVTNLLLESWDGKFCTHPDHPKLTHSGTLGIRGRRPFGGSVKMLGFLVQVVFLPISELELTPLALPLVPEFLASTASGAKQHPFPDSVMKEIRDFILPEHSQPEAGQPFFLDVIHALLKDVRDVDSEYPITLKEGVPLGVDTPTLKSPGVWPLKFELIGEEWDPIEAPPPSGHKNYPSADVFQAEIRSTFVEETPLGMVIGPCTRAEAEELCPCPMAGIDESDKIGSIFDGSKR</sequence>
<feature type="non-terminal residue" evidence="1">
    <location>
        <position position="401"/>
    </location>
</feature>
<dbReference type="OrthoDB" id="10359680at2759"/>
<evidence type="ECO:0000313" key="2">
    <source>
        <dbReference type="Proteomes" id="UP000601435"/>
    </source>
</evidence>
<evidence type="ECO:0000313" key="1">
    <source>
        <dbReference type="EMBL" id="CAE7894142.1"/>
    </source>
</evidence>
<dbReference type="EMBL" id="CAJNJA010068213">
    <property type="protein sequence ID" value="CAE7894142.1"/>
    <property type="molecule type" value="Genomic_DNA"/>
</dbReference>